<proteinExistence type="predicted"/>
<dbReference type="InterPro" id="IPR003661">
    <property type="entry name" value="HisK_dim/P_dom"/>
</dbReference>
<feature type="domain" description="Response regulatory" evidence="11">
    <location>
        <begin position="450"/>
        <end position="562"/>
    </location>
</feature>
<dbReference type="PANTHER" id="PTHR43065">
    <property type="entry name" value="SENSOR HISTIDINE KINASE"/>
    <property type="match status" value="1"/>
</dbReference>
<dbReference type="RefSeq" id="WP_071360031.1">
    <property type="nucleotide sequence ID" value="NZ_JRYB01000001.1"/>
</dbReference>
<keyword evidence="3 9" id="KW-0597">Phosphoprotein</keyword>
<dbReference type="GO" id="GO:0005524">
    <property type="term" value="F:ATP binding"/>
    <property type="evidence" value="ECO:0007669"/>
    <property type="project" value="UniProtKB-KW"/>
</dbReference>
<dbReference type="SMART" id="SM00448">
    <property type="entry name" value="REC"/>
    <property type="match status" value="1"/>
</dbReference>
<evidence type="ECO:0000256" key="7">
    <source>
        <dbReference type="ARBA" id="ARBA00022840"/>
    </source>
</evidence>
<dbReference type="InterPro" id="IPR036097">
    <property type="entry name" value="HisK_dim/P_sf"/>
</dbReference>
<keyword evidence="5" id="KW-0547">Nucleotide-binding</keyword>
<evidence type="ECO:0000313" key="12">
    <source>
        <dbReference type="EMBL" id="OIJ43507.1"/>
    </source>
</evidence>
<comment type="catalytic activity">
    <reaction evidence="1">
        <text>ATP + protein L-histidine = ADP + protein N-phospho-L-histidine.</text>
        <dbReference type="EC" id="2.7.13.3"/>
    </reaction>
</comment>
<dbReference type="InterPro" id="IPR004358">
    <property type="entry name" value="Sig_transdc_His_kin-like_C"/>
</dbReference>
<feature type="domain" description="Histidine kinase" evidence="10">
    <location>
        <begin position="214"/>
        <end position="429"/>
    </location>
</feature>
<comment type="caution">
    <text evidence="12">The sequence shown here is derived from an EMBL/GenBank/DDBJ whole genome shotgun (WGS) entry which is preliminary data.</text>
</comment>
<dbReference type="InterPro" id="IPR001789">
    <property type="entry name" value="Sig_transdc_resp-reg_receiver"/>
</dbReference>
<dbReference type="PANTHER" id="PTHR43065:SF46">
    <property type="entry name" value="C4-DICARBOXYLATE TRANSPORT SENSOR PROTEIN DCTB"/>
    <property type="match status" value="1"/>
</dbReference>
<accession>A0A1S2NEK7</accession>
<keyword evidence="8" id="KW-0902">Two-component regulatory system</keyword>
<dbReference type="AlphaFoldDB" id="A0A1S2NEK7"/>
<dbReference type="GO" id="GO:0000155">
    <property type="term" value="F:phosphorelay sensor kinase activity"/>
    <property type="evidence" value="ECO:0007669"/>
    <property type="project" value="InterPro"/>
</dbReference>
<dbReference type="InterPro" id="IPR011006">
    <property type="entry name" value="CheY-like_superfamily"/>
</dbReference>
<evidence type="ECO:0000256" key="2">
    <source>
        <dbReference type="ARBA" id="ARBA00012438"/>
    </source>
</evidence>
<dbReference type="Pfam" id="PF02518">
    <property type="entry name" value="HATPase_c"/>
    <property type="match status" value="1"/>
</dbReference>
<dbReference type="InterPro" id="IPR003594">
    <property type="entry name" value="HATPase_dom"/>
</dbReference>
<dbReference type="PROSITE" id="PS50109">
    <property type="entry name" value="HIS_KIN"/>
    <property type="match status" value="1"/>
</dbReference>
<evidence type="ECO:0000313" key="13">
    <source>
        <dbReference type="Proteomes" id="UP000180246"/>
    </source>
</evidence>
<dbReference type="SUPFAM" id="SSF52172">
    <property type="entry name" value="CheY-like"/>
    <property type="match status" value="1"/>
</dbReference>
<dbReference type="Gene3D" id="3.40.50.2300">
    <property type="match status" value="1"/>
</dbReference>
<dbReference type="Proteomes" id="UP000180246">
    <property type="component" value="Unassembled WGS sequence"/>
</dbReference>
<dbReference type="PRINTS" id="PR00344">
    <property type="entry name" value="BCTRLSENSOR"/>
</dbReference>
<name>A0A1S2NEK7_9BURK</name>
<dbReference type="Gene3D" id="3.30.565.10">
    <property type="entry name" value="Histidine kinase-like ATPase, C-terminal domain"/>
    <property type="match status" value="1"/>
</dbReference>
<dbReference type="PROSITE" id="PS50110">
    <property type="entry name" value="RESPONSE_REGULATORY"/>
    <property type="match status" value="1"/>
</dbReference>
<keyword evidence="4" id="KW-0808">Transferase</keyword>
<dbReference type="SMART" id="SM00387">
    <property type="entry name" value="HATPase_c"/>
    <property type="match status" value="1"/>
</dbReference>
<evidence type="ECO:0000259" key="10">
    <source>
        <dbReference type="PROSITE" id="PS50109"/>
    </source>
</evidence>
<protein>
    <recommendedName>
        <fullName evidence="2">histidine kinase</fullName>
        <ecNumber evidence="2">2.7.13.3</ecNumber>
    </recommendedName>
</protein>
<keyword evidence="6 12" id="KW-0418">Kinase</keyword>
<dbReference type="SUPFAM" id="SSF47384">
    <property type="entry name" value="Homodimeric domain of signal transducing histidine kinase"/>
    <property type="match status" value="1"/>
</dbReference>
<evidence type="ECO:0000256" key="4">
    <source>
        <dbReference type="ARBA" id="ARBA00022679"/>
    </source>
</evidence>
<reference evidence="12 13" key="1">
    <citation type="submission" date="2014-10" db="EMBL/GenBank/DDBJ databases">
        <authorList>
            <person name="Seo M.-J."/>
            <person name="Seok Y.J."/>
            <person name="Cha I.-T."/>
        </authorList>
    </citation>
    <scope>NUCLEOTIDE SEQUENCE [LARGE SCALE GENOMIC DNA]</scope>
    <source>
        <strain evidence="12 13">NEU</strain>
    </source>
</reference>
<dbReference type="Gene3D" id="1.10.287.130">
    <property type="match status" value="1"/>
</dbReference>
<organism evidence="12 13">
    <name type="scientific">Massilia timonae</name>
    <dbReference type="NCBI Taxonomy" id="47229"/>
    <lineage>
        <taxon>Bacteria</taxon>
        <taxon>Pseudomonadati</taxon>
        <taxon>Pseudomonadota</taxon>
        <taxon>Betaproteobacteria</taxon>
        <taxon>Burkholderiales</taxon>
        <taxon>Oxalobacteraceae</taxon>
        <taxon>Telluria group</taxon>
        <taxon>Massilia</taxon>
    </lineage>
</organism>
<dbReference type="Pfam" id="PF00512">
    <property type="entry name" value="HisKA"/>
    <property type="match status" value="1"/>
</dbReference>
<gene>
    <name evidence="12" type="ORF">LO55_121</name>
</gene>
<sequence length="584" mass="63281">MLRNNPHEERILVFAPRGRDAEVMASVLRRDGLDCELVADFTGLGAAIGQGAGAAIVAEEALHGVDASALRGWLERQEPWSDFPFIVLLGKATGLQQATARDRLGDLGNVILLERPLNVQTLRSASVSALRARRRQYQARDVLADRERTAASLHHSRQQLVALNETLESRIDERTRALAQANDRLMSEIIERERVQQAMAQYQKMEAVGRLTGGIAHDFNNLLNVVQGSMDLILLMSKDEVAKGRAEIARKACQRGGKLTRQLLAFARNQSLDLRETDIGLLFDGVRELVATSLGSRIRLRFEADMDCPPVLADANQMEMALLNLAINGRDAMQDGGELVFVAACDEPPPDFLPPGDYVRIAVTDSGEGMAPELVAKVFEPFFTTKGVGGTGLGLSQVYGMAQQSGGAARILSEPGVGTTVEIWLRTATGMQDAEPALPARMPAVRQAARILIVEDDDFVRESMVSSLEALGHTVRQAPDGEAGLRALHEERPDLLITDYLMPGMTGAELMQRTRAMFPGLPMIIATGYADMKAIEQVIGGGVVLRKPFQLAELAVSVGQALDRQRAGDEAQAAAMLPPTEGEG</sequence>
<feature type="modified residue" description="4-aspartylphosphate" evidence="9">
    <location>
        <position position="499"/>
    </location>
</feature>
<keyword evidence="7" id="KW-0067">ATP-binding</keyword>
<dbReference type="SUPFAM" id="SSF55874">
    <property type="entry name" value="ATPase domain of HSP90 chaperone/DNA topoisomerase II/histidine kinase"/>
    <property type="match status" value="1"/>
</dbReference>
<dbReference type="InterPro" id="IPR005467">
    <property type="entry name" value="His_kinase_dom"/>
</dbReference>
<evidence type="ECO:0000256" key="5">
    <source>
        <dbReference type="ARBA" id="ARBA00022741"/>
    </source>
</evidence>
<dbReference type="EC" id="2.7.13.3" evidence="2"/>
<evidence type="ECO:0000259" key="11">
    <source>
        <dbReference type="PROSITE" id="PS50110"/>
    </source>
</evidence>
<evidence type="ECO:0000256" key="6">
    <source>
        <dbReference type="ARBA" id="ARBA00022777"/>
    </source>
</evidence>
<dbReference type="EMBL" id="JRYB01000001">
    <property type="protein sequence ID" value="OIJ43507.1"/>
    <property type="molecule type" value="Genomic_DNA"/>
</dbReference>
<evidence type="ECO:0000256" key="8">
    <source>
        <dbReference type="ARBA" id="ARBA00023012"/>
    </source>
</evidence>
<dbReference type="CDD" id="cd00082">
    <property type="entry name" value="HisKA"/>
    <property type="match status" value="1"/>
</dbReference>
<dbReference type="SMART" id="SM00388">
    <property type="entry name" value="HisKA"/>
    <property type="match status" value="1"/>
</dbReference>
<dbReference type="InterPro" id="IPR036890">
    <property type="entry name" value="HATPase_C_sf"/>
</dbReference>
<evidence type="ECO:0000256" key="9">
    <source>
        <dbReference type="PROSITE-ProRule" id="PRU00169"/>
    </source>
</evidence>
<dbReference type="Pfam" id="PF00072">
    <property type="entry name" value="Response_reg"/>
    <property type="match status" value="1"/>
</dbReference>
<evidence type="ECO:0000256" key="1">
    <source>
        <dbReference type="ARBA" id="ARBA00000085"/>
    </source>
</evidence>
<evidence type="ECO:0000256" key="3">
    <source>
        <dbReference type="ARBA" id="ARBA00022553"/>
    </source>
</evidence>